<reference evidence="2" key="1">
    <citation type="journal article" date="2021" name="BMC Genomics">
        <title>Chromosome-level genome assembly and manually-curated proteome of model necrotroph Parastagonospora nodorum Sn15 reveals a genome-wide trove of candidate effector homologs, and redundancy of virulence-related functions within an accessory chromosome.</title>
        <authorList>
            <person name="Bertazzoni S."/>
            <person name="Jones D.A.B."/>
            <person name="Phan H.T."/>
            <person name="Tan K.-C."/>
            <person name="Hane J.K."/>
        </authorList>
    </citation>
    <scope>NUCLEOTIDE SEQUENCE [LARGE SCALE GENOMIC DNA]</scope>
    <source>
        <strain evidence="2">SN15 / ATCC MYA-4574 / FGSC 10173)</strain>
    </source>
</reference>
<sequence length="46" mass="5230">MVLTTINRCVARQTLARFKYLLESWPSSSIIKPWNPLSILPLSIAT</sequence>
<dbReference type="EMBL" id="CP069023">
    <property type="protein sequence ID" value="QRC90133.1"/>
    <property type="molecule type" value="Genomic_DNA"/>
</dbReference>
<organism evidence="1 2">
    <name type="scientific">Phaeosphaeria nodorum (strain SN15 / ATCC MYA-4574 / FGSC 10173)</name>
    <name type="common">Glume blotch fungus</name>
    <name type="synonym">Parastagonospora nodorum</name>
    <dbReference type="NCBI Taxonomy" id="321614"/>
    <lineage>
        <taxon>Eukaryota</taxon>
        <taxon>Fungi</taxon>
        <taxon>Dikarya</taxon>
        <taxon>Ascomycota</taxon>
        <taxon>Pezizomycotina</taxon>
        <taxon>Dothideomycetes</taxon>
        <taxon>Pleosporomycetidae</taxon>
        <taxon>Pleosporales</taxon>
        <taxon>Pleosporineae</taxon>
        <taxon>Phaeosphaeriaceae</taxon>
        <taxon>Parastagonospora</taxon>
    </lineage>
</organism>
<name>A0A7U2HTE0_PHANO</name>
<dbReference type="AlphaFoldDB" id="A0A7U2HTE0"/>
<evidence type="ECO:0000313" key="1">
    <source>
        <dbReference type="EMBL" id="QRC90133.1"/>
    </source>
</evidence>
<proteinExistence type="predicted"/>
<protein>
    <submittedName>
        <fullName evidence="1">Uncharacterized protein</fullName>
    </submittedName>
</protein>
<dbReference type="VEuPathDB" id="FungiDB:JI435_400180"/>
<accession>A0A7U2HTE0</accession>
<dbReference type="Proteomes" id="UP000663193">
    <property type="component" value="Chromosome 1"/>
</dbReference>
<evidence type="ECO:0000313" key="2">
    <source>
        <dbReference type="Proteomes" id="UP000663193"/>
    </source>
</evidence>
<gene>
    <name evidence="1" type="ORF">JI435_400180</name>
</gene>
<keyword evidence="2" id="KW-1185">Reference proteome</keyword>